<dbReference type="InterPro" id="IPR050709">
    <property type="entry name" value="Biotin_Carboxyl_Carrier/Decarb"/>
</dbReference>
<dbReference type="RefSeq" id="WP_016183032.1">
    <property type="nucleotide sequence ID" value="NZ_JXKI01000009.1"/>
</dbReference>
<dbReference type="Proteomes" id="UP000014113">
    <property type="component" value="Unassembled WGS sequence"/>
</dbReference>
<dbReference type="PATRIC" id="fig|1121865.3.peg.857"/>
<keyword evidence="5 8" id="KW-0443">Lipid metabolism</keyword>
<keyword evidence="6 8" id="KW-0275">Fatty acid biosynthesis</keyword>
<dbReference type="NCBIfam" id="TIGR00531">
    <property type="entry name" value="BCCP"/>
    <property type="match status" value="1"/>
</dbReference>
<dbReference type="GO" id="GO:0006633">
    <property type="term" value="P:fatty acid biosynthetic process"/>
    <property type="evidence" value="ECO:0007669"/>
    <property type="project" value="UniProtKB-UniPathway"/>
</dbReference>
<comment type="caution">
    <text evidence="10">The sequence shown here is derived from an EMBL/GenBank/DDBJ whole genome shotgun (WGS) entry which is preliminary data.</text>
</comment>
<dbReference type="PROSITE" id="PS50968">
    <property type="entry name" value="BIOTINYL_LIPOYL"/>
    <property type="match status" value="1"/>
</dbReference>
<name>S0KE02_9ENTE</name>
<dbReference type="PANTHER" id="PTHR45266">
    <property type="entry name" value="OXALOACETATE DECARBOXYLASE ALPHA CHAIN"/>
    <property type="match status" value="1"/>
</dbReference>
<dbReference type="SUPFAM" id="SSF51230">
    <property type="entry name" value="Single hybrid motif"/>
    <property type="match status" value="1"/>
</dbReference>
<evidence type="ECO:0000259" key="9">
    <source>
        <dbReference type="PROSITE" id="PS50968"/>
    </source>
</evidence>
<comment type="pathway">
    <text evidence="1 8">Lipid metabolism; fatty acid biosynthesis.</text>
</comment>
<dbReference type="PRINTS" id="PR01071">
    <property type="entry name" value="ACOABIOTINCC"/>
</dbReference>
<comment type="function">
    <text evidence="8">This protein is a component of the acetyl coenzyme A carboxylase complex; first, biotin carboxylase catalyzes the carboxylation of the carrier protein and then the transcarboxylase transfers the carboxyl group to form malonyl-CoA.</text>
</comment>
<evidence type="ECO:0000256" key="7">
    <source>
        <dbReference type="ARBA" id="ARBA00023267"/>
    </source>
</evidence>
<evidence type="ECO:0000256" key="3">
    <source>
        <dbReference type="ARBA" id="ARBA00022516"/>
    </source>
</evidence>
<evidence type="ECO:0000256" key="6">
    <source>
        <dbReference type="ARBA" id="ARBA00023160"/>
    </source>
</evidence>
<proteinExistence type="predicted"/>
<feature type="domain" description="Lipoyl-binding" evidence="9">
    <location>
        <begin position="84"/>
        <end position="160"/>
    </location>
</feature>
<dbReference type="GO" id="GO:0003989">
    <property type="term" value="F:acetyl-CoA carboxylase activity"/>
    <property type="evidence" value="ECO:0007669"/>
    <property type="project" value="InterPro"/>
</dbReference>
<dbReference type="OrthoDB" id="9811735at2"/>
<dbReference type="STRING" id="1121865.OMW_00870"/>
<keyword evidence="7 8" id="KW-0092">Biotin</keyword>
<keyword evidence="3 8" id="KW-0444">Lipid biosynthesis</keyword>
<dbReference type="InterPro" id="IPR000089">
    <property type="entry name" value="Biotin_lipoyl"/>
</dbReference>
<evidence type="ECO:0000256" key="5">
    <source>
        <dbReference type="ARBA" id="ARBA00023098"/>
    </source>
</evidence>
<protein>
    <recommendedName>
        <fullName evidence="2 8">Biotin carboxyl carrier protein of acetyl-CoA carboxylase</fullName>
    </recommendedName>
</protein>
<evidence type="ECO:0000313" key="11">
    <source>
        <dbReference type="Proteomes" id="UP000014113"/>
    </source>
</evidence>
<dbReference type="eggNOG" id="COG0511">
    <property type="taxonomic scope" value="Bacteria"/>
</dbReference>
<keyword evidence="11" id="KW-1185">Reference proteome</keyword>
<dbReference type="Gene3D" id="2.40.50.100">
    <property type="match status" value="1"/>
</dbReference>
<dbReference type="InterPro" id="IPR001249">
    <property type="entry name" value="AcCoA_biotinCC"/>
</dbReference>
<evidence type="ECO:0000256" key="4">
    <source>
        <dbReference type="ARBA" id="ARBA00022832"/>
    </source>
</evidence>
<dbReference type="InterPro" id="IPR001882">
    <property type="entry name" value="Biotin_BS"/>
</dbReference>
<dbReference type="PROSITE" id="PS00188">
    <property type="entry name" value="BIOTIN"/>
    <property type="match status" value="1"/>
</dbReference>
<dbReference type="CDD" id="cd06850">
    <property type="entry name" value="biotinyl_domain"/>
    <property type="match status" value="1"/>
</dbReference>
<dbReference type="PANTHER" id="PTHR45266:SF3">
    <property type="entry name" value="OXALOACETATE DECARBOXYLASE ALPHA CHAIN"/>
    <property type="match status" value="1"/>
</dbReference>
<dbReference type="EMBL" id="ASWJ01000002">
    <property type="protein sequence ID" value="EOW87671.1"/>
    <property type="molecule type" value="Genomic_DNA"/>
</dbReference>
<evidence type="ECO:0000256" key="8">
    <source>
        <dbReference type="RuleBase" id="RU364072"/>
    </source>
</evidence>
<sequence length="162" mass="18088">MQLNEVKELFQMFEQSALTEFDLKQGSFELYLSKNKQNRGQQSILPTGLSYNEAMPVAEMQEVSTSAQAVVEKKKDEVAKEVSGTPIVSPLVGVAYLKPAPDKPEFKQVGDRVQKGEVVCIIEAMKVMNEITSDVSGEIVEILVENEQMVEYNQPLFKVKEG</sequence>
<dbReference type="AlphaFoldDB" id="S0KE02"/>
<dbReference type="GO" id="GO:0009317">
    <property type="term" value="C:acetyl-CoA carboxylase complex"/>
    <property type="evidence" value="ECO:0007669"/>
    <property type="project" value="InterPro"/>
</dbReference>
<dbReference type="Pfam" id="PF00364">
    <property type="entry name" value="Biotin_lipoyl"/>
    <property type="match status" value="1"/>
</dbReference>
<dbReference type="UniPathway" id="UPA00094"/>
<organism evidence="10 11">
    <name type="scientific">Enterococcus columbae DSM 7374 = ATCC 51263</name>
    <dbReference type="NCBI Taxonomy" id="1121865"/>
    <lineage>
        <taxon>Bacteria</taxon>
        <taxon>Bacillati</taxon>
        <taxon>Bacillota</taxon>
        <taxon>Bacilli</taxon>
        <taxon>Lactobacillales</taxon>
        <taxon>Enterococcaceae</taxon>
        <taxon>Enterococcus</taxon>
    </lineage>
</organism>
<reference evidence="10 11" key="1">
    <citation type="submission" date="2013-03" db="EMBL/GenBank/DDBJ databases">
        <title>The Genome Sequence of Enterococcus columbae ATCC_51263 (PacBio/Illumina hybrid assembly).</title>
        <authorList>
            <consortium name="The Broad Institute Genomics Platform"/>
            <consortium name="The Broad Institute Genome Sequencing Center for Infectious Disease"/>
            <person name="Earl A."/>
            <person name="Russ C."/>
            <person name="Gilmore M."/>
            <person name="Surin D."/>
            <person name="Walker B."/>
            <person name="Young S."/>
            <person name="Zeng Q."/>
            <person name="Gargeya S."/>
            <person name="Fitzgerald M."/>
            <person name="Haas B."/>
            <person name="Abouelleil A."/>
            <person name="Allen A.W."/>
            <person name="Alvarado L."/>
            <person name="Arachchi H.M."/>
            <person name="Berlin A.M."/>
            <person name="Chapman S.B."/>
            <person name="Gainer-Dewar J."/>
            <person name="Goldberg J."/>
            <person name="Griggs A."/>
            <person name="Gujja S."/>
            <person name="Hansen M."/>
            <person name="Howarth C."/>
            <person name="Imamovic A."/>
            <person name="Ireland A."/>
            <person name="Larimer J."/>
            <person name="McCowan C."/>
            <person name="Murphy C."/>
            <person name="Pearson M."/>
            <person name="Poon T.W."/>
            <person name="Priest M."/>
            <person name="Roberts A."/>
            <person name="Saif S."/>
            <person name="Shea T."/>
            <person name="Sisk P."/>
            <person name="Sykes S."/>
            <person name="Wortman J."/>
            <person name="Nusbaum C."/>
            <person name="Birren B."/>
        </authorList>
    </citation>
    <scope>NUCLEOTIDE SEQUENCE [LARGE SCALE GENOMIC DNA]</scope>
    <source>
        <strain evidence="10 11">ATCC 51263</strain>
    </source>
</reference>
<evidence type="ECO:0000256" key="2">
    <source>
        <dbReference type="ARBA" id="ARBA00017562"/>
    </source>
</evidence>
<accession>S0KE02</accession>
<dbReference type="InterPro" id="IPR011053">
    <property type="entry name" value="Single_hybrid_motif"/>
</dbReference>
<keyword evidence="4 8" id="KW-0276">Fatty acid metabolism</keyword>
<evidence type="ECO:0000256" key="1">
    <source>
        <dbReference type="ARBA" id="ARBA00005194"/>
    </source>
</evidence>
<evidence type="ECO:0000313" key="10">
    <source>
        <dbReference type="EMBL" id="EOW87671.1"/>
    </source>
</evidence>
<gene>
    <name evidence="10" type="ORF">I568_00336</name>
</gene>